<proteinExistence type="inferred from homology"/>
<gene>
    <name evidence="4" type="ORF">FD51_GL001685</name>
</gene>
<evidence type="ECO:0000256" key="1">
    <source>
        <dbReference type="ARBA" id="ARBA00008950"/>
    </source>
</evidence>
<organism evidence="4 5">
    <name type="scientific">Lacticaseibacillus zeae DSM 20178 = KCTC 3804</name>
    <dbReference type="NCBI Taxonomy" id="1423816"/>
    <lineage>
        <taxon>Bacteria</taxon>
        <taxon>Bacillati</taxon>
        <taxon>Bacillota</taxon>
        <taxon>Bacilli</taxon>
        <taxon>Lactobacillales</taxon>
        <taxon>Lactobacillaceae</taxon>
        <taxon>Lacticaseibacillus</taxon>
    </lineage>
</organism>
<dbReference type="PANTHER" id="PTHR11124">
    <property type="entry name" value="VACUOLAR SORTING PROTEIN VPS29"/>
    <property type="match status" value="1"/>
</dbReference>
<dbReference type="InterPro" id="IPR000979">
    <property type="entry name" value="Phosphodiesterase_MJ0936/Vps29"/>
</dbReference>
<dbReference type="GO" id="GO:0016787">
    <property type="term" value="F:hydrolase activity"/>
    <property type="evidence" value="ECO:0007669"/>
    <property type="project" value="UniProtKB-UniRule"/>
</dbReference>
<name>A0A0R1ESI7_LACZE</name>
<comment type="caution">
    <text evidence="4">The sequence shown here is derived from an EMBL/GenBank/DDBJ whole genome shotgun (WGS) entry which is preliminary data.</text>
</comment>
<comment type="cofactor">
    <cofactor evidence="2">
        <name>a divalent metal cation</name>
        <dbReference type="ChEBI" id="CHEBI:60240"/>
    </cofactor>
</comment>
<evidence type="ECO:0000259" key="3">
    <source>
        <dbReference type="Pfam" id="PF12850"/>
    </source>
</evidence>
<sequence length="178" mass="19339">MVGGRDMKILAVSDTHGDRAILATILKQQPDLDGYFYAGDSELPADDSLFQTYHAVEGNMDFDPNFPMSVTTTVKGITIFMTHGHRFGVNFGLDKLMAAGEAAHAQLVIFGHTHQLGVEERAGMVILNPGSISQPRGQFANLGGTYATVSWTDDKVHVDFLKRDGSIVAPLSRDFLQA</sequence>
<dbReference type="eggNOG" id="COG0622">
    <property type="taxonomic scope" value="Bacteria"/>
</dbReference>
<dbReference type="EMBL" id="AZCT01000020">
    <property type="protein sequence ID" value="KRK10753.1"/>
    <property type="molecule type" value="Genomic_DNA"/>
</dbReference>
<dbReference type="PATRIC" id="fig|1423816.3.peg.1758"/>
<protein>
    <recommendedName>
        <fullName evidence="2">Phosphoesterase</fullName>
        <ecNumber evidence="2">3.1.4.-</ecNumber>
    </recommendedName>
</protein>
<evidence type="ECO:0000313" key="4">
    <source>
        <dbReference type="EMBL" id="KRK10753.1"/>
    </source>
</evidence>
<comment type="similarity">
    <text evidence="1 2">Belongs to the metallophosphoesterase superfamily. YfcE family.</text>
</comment>
<dbReference type="GO" id="GO:0046872">
    <property type="term" value="F:metal ion binding"/>
    <property type="evidence" value="ECO:0007669"/>
    <property type="project" value="UniProtKB-KW"/>
</dbReference>
<dbReference type="Pfam" id="PF12850">
    <property type="entry name" value="Metallophos_2"/>
    <property type="match status" value="1"/>
</dbReference>
<dbReference type="Proteomes" id="UP000051984">
    <property type="component" value="Unassembled WGS sequence"/>
</dbReference>
<dbReference type="EC" id="3.1.4.-" evidence="2"/>
<dbReference type="AlphaFoldDB" id="A0A0R1ESI7"/>
<keyword evidence="2" id="KW-0479">Metal-binding</keyword>
<dbReference type="InterPro" id="IPR024654">
    <property type="entry name" value="Calcineurin-like_PHP_lpxH"/>
</dbReference>
<feature type="domain" description="Calcineurin-like phosphoesterase" evidence="3">
    <location>
        <begin position="7"/>
        <end position="151"/>
    </location>
</feature>
<dbReference type="SUPFAM" id="SSF56300">
    <property type="entry name" value="Metallo-dependent phosphatases"/>
    <property type="match status" value="1"/>
</dbReference>
<dbReference type="Gene3D" id="3.60.21.10">
    <property type="match status" value="1"/>
</dbReference>
<reference evidence="4 5" key="1">
    <citation type="journal article" date="2015" name="Genome Announc.">
        <title>Expanding the biotechnology potential of lactobacilli through comparative genomics of 213 strains and associated genera.</title>
        <authorList>
            <person name="Sun Z."/>
            <person name="Harris H.M."/>
            <person name="McCann A."/>
            <person name="Guo C."/>
            <person name="Argimon S."/>
            <person name="Zhang W."/>
            <person name="Yang X."/>
            <person name="Jeffery I.B."/>
            <person name="Cooney J.C."/>
            <person name="Kagawa T.F."/>
            <person name="Liu W."/>
            <person name="Song Y."/>
            <person name="Salvetti E."/>
            <person name="Wrobel A."/>
            <person name="Rasinkangas P."/>
            <person name="Parkhill J."/>
            <person name="Rea M.C."/>
            <person name="O'Sullivan O."/>
            <person name="Ritari J."/>
            <person name="Douillard F.P."/>
            <person name="Paul Ross R."/>
            <person name="Yang R."/>
            <person name="Briner A.E."/>
            <person name="Felis G.E."/>
            <person name="de Vos W.M."/>
            <person name="Barrangou R."/>
            <person name="Klaenhammer T.R."/>
            <person name="Caufield P.W."/>
            <person name="Cui Y."/>
            <person name="Zhang H."/>
            <person name="O'Toole P.W."/>
        </authorList>
    </citation>
    <scope>NUCLEOTIDE SEQUENCE [LARGE SCALE GENOMIC DNA]</scope>
    <source>
        <strain evidence="4 5">DSM 20178</strain>
    </source>
</reference>
<dbReference type="InterPro" id="IPR029052">
    <property type="entry name" value="Metallo-depent_PP-like"/>
</dbReference>
<evidence type="ECO:0000313" key="5">
    <source>
        <dbReference type="Proteomes" id="UP000051984"/>
    </source>
</evidence>
<evidence type="ECO:0000256" key="2">
    <source>
        <dbReference type="RuleBase" id="RU362039"/>
    </source>
</evidence>
<accession>A0A0R1ESI7</accession>
<dbReference type="NCBIfam" id="TIGR00040">
    <property type="entry name" value="yfcE"/>
    <property type="match status" value="1"/>
</dbReference>